<protein>
    <recommendedName>
        <fullName evidence="4">ABC transporter permease</fullName>
    </recommendedName>
</protein>
<gene>
    <name evidence="2" type="ORF">ABZ071_30305</name>
</gene>
<comment type="caution">
    <text evidence="2">The sequence shown here is derived from an EMBL/GenBank/DDBJ whole genome shotgun (WGS) entry which is preliminary data.</text>
</comment>
<proteinExistence type="predicted"/>
<dbReference type="Proteomes" id="UP001550348">
    <property type="component" value="Unassembled WGS sequence"/>
</dbReference>
<keyword evidence="1" id="KW-0812">Transmembrane</keyword>
<name>A0ABV2VTJ5_9ACTN</name>
<keyword evidence="3" id="KW-1185">Reference proteome</keyword>
<evidence type="ECO:0000313" key="3">
    <source>
        <dbReference type="Proteomes" id="UP001550348"/>
    </source>
</evidence>
<feature type="transmembrane region" description="Helical" evidence="1">
    <location>
        <begin position="62"/>
        <end position="84"/>
    </location>
</feature>
<feature type="transmembrane region" description="Helical" evidence="1">
    <location>
        <begin position="105"/>
        <end position="128"/>
    </location>
</feature>
<evidence type="ECO:0000256" key="1">
    <source>
        <dbReference type="SAM" id="Phobius"/>
    </source>
</evidence>
<organism evidence="2 3">
    <name type="scientific">Micromonospora fulviviridis</name>
    <dbReference type="NCBI Taxonomy" id="47860"/>
    <lineage>
        <taxon>Bacteria</taxon>
        <taxon>Bacillati</taxon>
        <taxon>Actinomycetota</taxon>
        <taxon>Actinomycetes</taxon>
        <taxon>Micromonosporales</taxon>
        <taxon>Micromonosporaceae</taxon>
        <taxon>Micromonospora</taxon>
    </lineage>
</organism>
<reference evidence="2 3" key="1">
    <citation type="submission" date="2024-06" db="EMBL/GenBank/DDBJ databases">
        <title>The Natural Products Discovery Center: Release of the First 8490 Sequenced Strains for Exploring Actinobacteria Biosynthetic Diversity.</title>
        <authorList>
            <person name="Kalkreuter E."/>
            <person name="Kautsar S.A."/>
            <person name="Yang D."/>
            <person name="Bader C.D."/>
            <person name="Teijaro C.N."/>
            <person name="Fluegel L."/>
            <person name="Davis C.M."/>
            <person name="Simpson J.R."/>
            <person name="Lauterbach L."/>
            <person name="Steele A.D."/>
            <person name="Gui C."/>
            <person name="Meng S."/>
            <person name="Li G."/>
            <person name="Viehrig K."/>
            <person name="Ye F."/>
            <person name="Su P."/>
            <person name="Kiefer A.F."/>
            <person name="Nichols A."/>
            <person name="Cepeda A.J."/>
            <person name="Yan W."/>
            <person name="Fan B."/>
            <person name="Jiang Y."/>
            <person name="Adhikari A."/>
            <person name="Zheng C.-J."/>
            <person name="Schuster L."/>
            <person name="Cowan T.M."/>
            <person name="Smanski M.J."/>
            <person name="Chevrette M.G."/>
            <person name="De Carvalho L.P.S."/>
            <person name="Shen B."/>
        </authorList>
    </citation>
    <scope>NUCLEOTIDE SEQUENCE [LARGE SCALE GENOMIC DNA]</scope>
    <source>
        <strain evidence="2 3">NPDC006286</strain>
    </source>
</reference>
<evidence type="ECO:0008006" key="4">
    <source>
        <dbReference type="Google" id="ProtNLM"/>
    </source>
</evidence>
<dbReference type="RefSeq" id="WP_355667647.1">
    <property type="nucleotide sequence ID" value="NZ_JBEXRX010000152.1"/>
</dbReference>
<keyword evidence="1" id="KW-0472">Membrane</keyword>
<accession>A0ABV2VTJ5</accession>
<sequence length="131" mass="13903">MQSRWRLLALLGAAAIVPLAESLALVSIGFRQAEGLIGQSSAVWPYDSYHDMRWLLVYHQSWWVFGLGLVGAIMLRGALSAVLVSLSWPAGAPRPARRVLLLRNLGVAALTAAIVAPFAALAVAASVVSLS</sequence>
<dbReference type="EMBL" id="JBEXRX010000152">
    <property type="protein sequence ID" value="MEU0156112.1"/>
    <property type="molecule type" value="Genomic_DNA"/>
</dbReference>
<evidence type="ECO:0000313" key="2">
    <source>
        <dbReference type="EMBL" id="MEU0156112.1"/>
    </source>
</evidence>
<keyword evidence="1" id="KW-1133">Transmembrane helix</keyword>